<reference evidence="3" key="1">
    <citation type="submission" date="2021-06" db="EMBL/GenBank/DDBJ databases">
        <title>Halomicroarcula sp. F24A a new haloarchaeum isolated from saline soil.</title>
        <authorList>
            <person name="Duran-Viseras A."/>
            <person name="Sanchez-Porro C."/>
            <person name="Ventosa A."/>
        </authorList>
    </citation>
    <scope>NUCLEOTIDE SEQUENCE</scope>
    <source>
        <strain evidence="3">F24A</strain>
    </source>
</reference>
<gene>
    <name evidence="3" type="ORF">EGD98_20390</name>
</gene>
<dbReference type="InterPro" id="IPR046738">
    <property type="entry name" value="DUF6788"/>
</dbReference>
<evidence type="ECO:0000259" key="2">
    <source>
        <dbReference type="Pfam" id="PF20586"/>
    </source>
</evidence>
<dbReference type="EMBL" id="RKLQ01000007">
    <property type="protein sequence ID" value="MBX0306009.1"/>
    <property type="molecule type" value="Genomic_DNA"/>
</dbReference>
<dbReference type="RefSeq" id="WP_220590258.1">
    <property type="nucleotide sequence ID" value="NZ_RKLQ01000007.1"/>
</dbReference>
<organism evidence="3 4">
    <name type="scientific">Haloarcula salinisoli</name>
    <dbReference type="NCBI Taxonomy" id="2487746"/>
    <lineage>
        <taxon>Archaea</taxon>
        <taxon>Methanobacteriati</taxon>
        <taxon>Methanobacteriota</taxon>
        <taxon>Stenosarchaea group</taxon>
        <taxon>Halobacteria</taxon>
        <taxon>Halobacteriales</taxon>
        <taxon>Haloarculaceae</taxon>
        <taxon>Haloarcula</taxon>
    </lineage>
</organism>
<dbReference type="AlphaFoldDB" id="A0A8J7YML6"/>
<dbReference type="Pfam" id="PF20586">
    <property type="entry name" value="DUF6788"/>
    <property type="match status" value="1"/>
</dbReference>
<name>A0A8J7YML6_9EURY</name>
<evidence type="ECO:0000256" key="1">
    <source>
        <dbReference type="SAM" id="MobiDB-lite"/>
    </source>
</evidence>
<proteinExistence type="predicted"/>
<feature type="compositionally biased region" description="Acidic residues" evidence="1">
    <location>
        <begin position="62"/>
        <end position="72"/>
    </location>
</feature>
<accession>A0A8J7YML6</accession>
<dbReference type="Proteomes" id="UP000783863">
    <property type="component" value="Unassembled WGS sequence"/>
</dbReference>
<feature type="domain" description="DUF6788" evidence="2">
    <location>
        <begin position="85"/>
        <end position="120"/>
    </location>
</feature>
<evidence type="ECO:0000313" key="3">
    <source>
        <dbReference type="EMBL" id="MBX0306009.1"/>
    </source>
</evidence>
<feature type="region of interest" description="Disordered" evidence="1">
    <location>
        <begin position="45"/>
        <end position="79"/>
    </location>
</feature>
<comment type="caution">
    <text evidence="3">The sequence shown here is derived from an EMBL/GenBank/DDBJ whole genome shotgun (WGS) entry which is preliminary data.</text>
</comment>
<keyword evidence="4" id="KW-1185">Reference proteome</keyword>
<feature type="compositionally biased region" description="Basic and acidic residues" evidence="1">
    <location>
        <begin position="45"/>
        <end position="61"/>
    </location>
</feature>
<protein>
    <recommendedName>
        <fullName evidence="2">DUF6788 domain-containing protein</fullName>
    </recommendedName>
</protein>
<evidence type="ECO:0000313" key="4">
    <source>
        <dbReference type="Proteomes" id="UP000783863"/>
    </source>
</evidence>
<sequence length="122" mass="13940">MGDRDHAIEALEHLRAIQAAESDKSVIKQHRRDAIQHVETLVAELERSTREESSAEAVERPDDWDDDEEWEDKLESAREKAGISASKGTLTTKTINGREYYYLQWRDGDKVKSQYVAPVDPA</sequence>